<dbReference type="SMART" id="SM00387">
    <property type="entry name" value="HATPase_c"/>
    <property type="match status" value="1"/>
</dbReference>
<dbReference type="Gene3D" id="6.10.340.10">
    <property type="match status" value="1"/>
</dbReference>
<dbReference type="SMART" id="SM00304">
    <property type="entry name" value="HAMP"/>
    <property type="match status" value="1"/>
</dbReference>
<dbReference type="RefSeq" id="WP_342666662.1">
    <property type="nucleotide sequence ID" value="NZ_CVRB01000004.1"/>
</dbReference>
<dbReference type="PRINTS" id="PR00344">
    <property type="entry name" value="BCTRLSENSOR"/>
</dbReference>
<keyword evidence="11 17" id="KW-1133">Transmembrane helix</keyword>
<dbReference type="FunFam" id="1.10.287.130:FF:000001">
    <property type="entry name" value="Two-component sensor histidine kinase"/>
    <property type="match status" value="1"/>
</dbReference>
<gene>
    <name evidence="20" type="ORF">BN000_03694</name>
</gene>
<keyword evidence="12" id="KW-0902">Two-component regulatory system</keyword>
<evidence type="ECO:0000256" key="14">
    <source>
        <dbReference type="ARBA" id="ARBA00023136"/>
    </source>
</evidence>
<dbReference type="AlphaFoldDB" id="A0A0U1P0F0"/>
<dbReference type="PANTHER" id="PTHR45528:SF11">
    <property type="entry name" value="HISTIDINE KINASE"/>
    <property type="match status" value="1"/>
</dbReference>
<feature type="transmembrane region" description="Helical" evidence="17">
    <location>
        <begin position="169"/>
        <end position="190"/>
    </location>
</feature>
<evidence type="ECO:0000256" key="13">
    <source>
        <dbReference type="ARBA" id="ARBA00023026"/>
    </source>
</evidence>
<evidence type="ECO:0000256" key="12">
    <source>
        <dbReference type="ARBA" id="ARBA00023012"/>
    </source>
</evidence>
<dbReference type="InterPro" id="IPR036890">
    <property type="entry name" value="HATPase_C_sf"/>
</dbReference>
<dbReference type="Pfam" id="PF00672">
    <property type="entry name" value="HAMP"/>
    <property type="match status" value="1"/>
</dbReference>
<keyword evidence="7 17" id="KW-0812">Transmembrane</keyword>
<dbReference type="CDD" id="cd06225">
    <property type="entry name" value="HAMP"/>
    <property type="match status" value="1"/>
</dbReference>
<evidence type="ECO:0000256" key="9">
    <source>
        <dbReference type="ARBA" id="ARBA00022777"/>
    </source>
</evidence>
<feature type="domain" description="Histidine kinase" evidence="18">
    <location>
        <begin position="247"/>
        <end position="462"/>
    </location>
</feature>
<dbReference type="PANTHER" id="PTHR45528">
    <property type="entry name" value="SENSOR HISTIDINE KINASE CPXA"/>
    <property type="match status" value="1"/>
</dbReference>
<comment type="subcellular location">
    <subcellularLocation>
        <location evidence="2">Cell membrane</location>
        <topology evidence="2">Multi-pass membrane protein</topology>
    </subcellularLocation>
</comment>
<proteinExistence type="predicted"/>
<accession>A0A0U1P0F0</accession>
<dbReference type="InterPro" id="IPR050398">
    <property type="entry name" value="HssS/ArlS-like"/>
</dbReference>
<evidence type="ECO:0000256" key="2">
    <source>
        <dbReference type="ARBA" id="ARBA00004651"/>
    </source>
</evidence>
<evidence type="ECO:0000259" key="19">
    <source>
        <dbReference type="PROSITE" id="PS50885"/>
    </source>
</evidence>
<evidence type="ECO:0000256" key="6">
    <source>
        <dbReference type="ARBA" id="ARBA00022679"/>
    </source>
</evidence>
<evidence type="ECO:0000256" key="10">
    <source>
        <dbReference type="ARBA" id="ARBA00022840"/>
    </source>
</evidence>
<feature type="domain" description="HAMP" evidence="19">
    <location>
        <begin position="187"/>
        <end position="239"/>
    </location>
</feature>
<dbReference type="Proteomes" id="UP000199087">
    <property type="component" value="Unassembled WGS sequence"/>
</dbReference>
<dbReference type="GO" id="GO:0000155">
    <property type="term" value="F:phosphorelay sensor kinase activity"/>
    <property type="evidence" value="ECO:0007669"/>
    <property type="project" value="InterPro"/>
</dbReference>
<keyword evidence="5" id="KW-0597">Phosphoprotein</keyword>
<dbReference type="Gene3D" id="1.10.287.130">
    <property type="match status" value="1"/>
</dbReference>
<dbReference type="CDD" id="cd00082">
    <property type="entry name" value="HisKA"/>
    <property type="match status" value="1"/>
</dbReference>
<dbReference type="EC" id="2.7.13.3" evidence="3"/>
<evidence type="ECO:0000313" key="20">
    <source>
        <dbReference type="EMBL" id="CRK83703.1"/>
    </source>
</evidence>
<evidence type="ECO:0000256" key="1">
    <source>
        <dbReference type="ARBA" id="ARBA00000085"/>
    </source>
</evidence>
<keyword evidence="10" id="KW-0067">ATP-binding</keyword>
<evidence type="ECO:0000256" key="16">
    <source>
        <dbReference type="ARBA" id="ARBA00040841"/>
    </source>
</evidence>
<evidence type="ECO:0000256" key="7">
    <source>
        <dbReference type="ARBA" id="ARBA00022692"/>
    </source>
</evidence>
<dbReference type="SMART" id="SM00388">
    <property type="entry name" value="HisKA"/>
    <property type="match status" value="1"/>
</dbReference>
<evidence type="ECO:0000256" key="4">
    <source>
        <dbReference type="ARBA" id="ARBA00022475"/>
    </source>
</evidence>
<evidence type="ECO:0000256" key="15">
    <source>
        <dbReference type="ARBA" id="ARBA00037219"/>
    </source>
</evidence>
<protein>
    <recommendedName>
        <fullName evidence="16">Heme sensor protein HssS</fullName>
        <ecNumber evidence="3">2.7.13.3</ecNumber>
    </recommendedName>
</protein>
<keyword evidence="9 20" id="KW-0418">Kinase</keyword>
<dbReference type="InterPro" id="IPR004358">
    <property type="entry name" value="Sig_transdc_His_kin-like_C"/>
</dbReference>
<dbReference type="SUPFAM" id="SSF47384">
    <property type="entry name" value="Homodimeric domain of signal transducing histidine kinase"/>
    <property type="match status" value="1"/>
</dbReference>
<keyword evidence="21" id="KW-1185">Reference proteome</keyword>
<name>A0A0U1P0F0_9BACI</name>
<evidence type="ECO:0000256" key="11">
    <source>
        <dbReference type="ARBA" id="ARBA00022989"/>
    </source>
</evidence>
<dbReference type="GO" id="GO:0005886">
    <property type="term" value="C:plasma membrane"/>
    <property type="evidence" value="ECO:0007669"/>
    <property type="project" value="UniProtKB-SubCell"/>
</dbReference>
<dbReference type="GO" id="GO:0005524">
    <property type="term" value="F:ATP binding"/>
    <property type="evidence" value="ECO:0007669"/>
    <property type="project" value="UniProtKB-KW"/>
</dbReference>
<dbReference type="STRING" id="1499688.BN000_03694"/>
<dbReference type="InterPro" id="IPR003594">
    <property type="entry name" value="HATPase_dom"/>
</dbReference>
<dbReference type="PROSITE" id="PS50885">
    <property type="entry name" value="HAMP"/>
    <property type="match status" value="1"/>
</dbReference>
<comment type="function">
    <text evidence="15">Member of the two-component regulatory system HssS/HssR involved in intracellular heme homeostasis and tempering of staphylococcal virulence. HssS functions as a heme sensor histidine kinase which is autophosphorylated at a histidine residue and transfers its phosphate group to an aspartate residue of HssR. HssR/HssS activates the expression of hrtAB, an efflux pump, in response to extracellular heme, hemin, hemoglobin or blood.</text>
</comment>
<keyword evidence="8" id="KW-0547">Nucleotide-binding</keyword>
<keyword evidence="6" id="KW-0808">Transferase</keyword>
<dbReference type="EMBL" id="CVRB01000004">
    <property type="protein sequence ID" value="CRK83703.1"/>
    <property type="molecule type" value="Genomic_DNA"/>
</dbReference>
<dbReference type="Pfam" id="PF02518">
    <property type="entry name" value="HATPase_c"/>
    <property type="match status" value="1"/>
</dbReference>
<evidence type="ECO:0000256" key="3">
    <source>
        <dbReference type="ARBA" id="ARBA00012438"/>
    </source>
</evidence>
<evidence type="ECO:0000256" key="5">
    <source>
        <dbReference type="ARBA" id="ARBA00022553"/>
    </source>
</evidence>
<dbReference type="Pfam" id="PF00512">
    <property type="entry name" value="HisKA"/>
    <property type="match status" value="1"/>
</dbReference>
<dbReference type="SUPFAM" id="SSF55874">
    <property type="entry name" value="ATPase domain of HSP90 chaperone/DNA topoisomerase II/histidine kinase"/>
    <property type="match status" value="1"/>
</dbReference>
<dbReference type="SUPFAM" id="SSF158472">
    <property type="entry name" value="HAMP domain-like"/>
    <property type="match status" value="1"/>
</dbReference>
<evidence type="ECO:0000259" key="18">
    <source>
        <dbReference type="PROSITE" id="PS50109"/>
    </source>
</evidence>
<dbReference type="InterPro" id="IPR036097">
    <property type="entry name" value="HisK_dim/P_sf"/>
</dbReference>
<evidence type="ECO:0000313" key="21">
    <source>
        <dbReference type="Proteomes" id="UP000199087"/>
    </source>
</evidence>
<dbReference type="PROSITE" id="PS50109">
    <property type="entry name" value="HIS_KIN"/>
    <property type="match status" value="1"/>
</dbReference>
<dbReference type="InterPro" id="IPR003661">
    <property type="entry name" value="HisK_dim/P_dom"/>
</dbReference>
<feature type="transmembrane region" description="Helical" evidence="17">
    <location>
        <begin position="6"/>
        <end position="28"/>
    </location>
</feature>
<keyword evidence="13" id="KW-0843">Virulence</keyword>
<keyword evidence="4" id="KW-1003">Cell membrane</keyword>
<reference evidence="21" key="1">
    <citation type="submission" date="2015-05" db="EMBL/GenBank/DDBJ databases">
        <authorList>
            <person name="Urmite Genomes"/>
        </authorList>
    </citation>
    <scope>NUCLEOTIDE SEQUENCE [LARGE SCALE GENOMIC DNA]</scope>
    <source>
        <strain evidence="21">LF1</strain>
    </source>
</reference>
<evidence type="ECO:0000256" key="17">
    <source>
        <dbReference type="SAM" id="Phobius"/>
    </source>
</evidence>
<organism evidence="20 21">
    <name type="scientific">Neobacillus massiliamazoniensis</name>
    <dbReference type="NCBI Taxonomy" id="1499688"/>
    <lineage>
        <taxon>Bacteria</taxon>
        <taxon>Bacillati</taxon>
        <taxon>Bacillota</taxon>
        <taxon>Bacilli</taxon>
        <taxon>Bacillales</taxon>
        <taxon>Bacillaceae</taxon>
        <taxon>Neobacillus</taxon>
    </lineage>
</organism>
<comment type="catalytic activity">
    <reaction evidence="1">
        <text>ATP + protein L-histidine = ADP + protein N-phospho-L-histidine.</text>
        <dbReference type="EC" id="2.7.13.3"/>
    </reaction>
</comment>
<dbReference type="Gene3D" id="3.30.565.10">
    <property type="entry name" value="Histidine kinase-like ATPase, C-terminal domain"/>
    <property type="match status" value="1"/>
</dbReference>
<dbReference type="InterPro" id="IPR003660">
    <property type="entry name" value="HAMP_dom"/>
</dbReference>
<dbReference type="InterPro" id="IPR005467">
    <property type="entry name" value="His_kinase_dom"/>
</dbReference>
<keyword evidence="14 17" id="KW-0472">Membrane</keyword>
<dbReference type="FunFam" id="3.30.565.10:FF:000006">
    <property type="entry name" value="Sensor histidine kinase WalK"/>
    <property type="match status" value="1"/>
</dbReference>
<evidence type="ECO:0000256" key="8">
    <source>
        <dbReference type="ARBA" id="ARBA00022741"/>
    </source>
</evidence>
<sequence>MKMKSLYYKFAFITINIMIFSGLFSFIVSNTYYQVKLKQHNDAKITRFAMDMADFASKHPLISLPDYFNHIGAIGYQILLVNKDGKKQYFGSNFRDKSLPVGAVNEVIDGKVYHGIRDFPHKTFVTGFFANELKNTVGVPLQYQNEKYALFIRPDIELMFNEMHILSGWLVVLAILFSILLVLISTKYLVHPIRKLNTATKEISEGNYSIKLDITRKDELGQLAISFTNMAKKLAKVDALRKELISNISHDIQSPLTNIKGYLNLLENNRVNEEENQQYIQVVHSEVNRLSNMTKQLLLLSSIESKKDLMEVNQVNIVEQLRTVIHQYQWRMFDKGIMVSYSLPEMVVLKGDSSLLYSVWENLLTNAIKYNRESGKIEIELTDADNQINVIFKDTGIGIGKDELERIFDRFYRADISRERSIEGTGLGLSIVKSIVDLHHGRINIESEKGEGTVITVILPKN</sequence>